<evidence type="ECO:0000256" key="2">
    <source>
        <dbReference type="ARBA" id="ARBA00022729"/>
    </source>
</evidence>
<dbReference type="InterPro" id="IPR013783">
    <property type="entry name" value="Ig-like_fold"/>
</dbReference>
<evidence type="ECO:0000256" key="3">
    <source>
        <dbReference type="SAM" id="SignalP"/>
    </source>
</evidence>
<evidence type="ECO:0000313" key="5">
    <source>
        <dbReference type="Proteomes" id="UP000757103"/>
    </source>
</evidence>
<gene>
    <name evidence="4" type="ORF">K8U91_03080</name>
</gene>
<reference evidence="4" key="1">
    <citation type="journal article" date="2021" name="PeerJ">
        <title>Extensive microbial diversity within the chicken gut microbiome revealed by metagenomics and culture.</title>
        <authorList>
            <person name="Gilroy R."/>
            <person name="Ravi A."/>
            <person name="Getino M."/>
            <person name="Pursley I."/>
            <person name="Horton D.L."/>
            <person name="Alikhan N.F."/>
            <person name="Baker D."/>
            <person name="Gharbi K."/>
            <person name="Hall N."/>
            <person name="Watson M."/>
            <person name="Adriaenssens E.M."/>
            <person name="Foster-Nyarko E."/>
            <person name="Jarju S."/>
            <person name="Secka A."/>
            <person name="Antonio M."/>
            <person name="Oren A."/>
            <person name="Chaudhuri R.R."/>
            <person name="La Ragione R."/>
            <person name="Hildebrand F."/>
            <person name="Pallen M.J."/>
        </authorList>
    </citation>
    <scope>NUCLEOTIDE SEQUENCE</scope>
    <source>
        <strain evidence="4">CHK121-7720</strain>
    </source>
</reference>
<dbReference type="InterPro" id="IPR025092">
    <property type="entry name" value="Glyco_hydro_66"/>
</dbReference>
<reference evidence="4" key="2">
    <citation type="submission" date="2021-09" db="EMBL/GenBank/DDBJ databases">
        <authorList>
            <person name="Gilroy R."/>
        </authorList>
    </citation>
    <scope>NUCLEOTIDE SEQUENCE</scope>
    <source>
        <strain evidence="4">CHK121-7720</strain>
    </source>
</reference>
<accession>A0A921SUM2</accession>
<protein>
    <submittedName>
        <fullName evidence="4">Glycoside hydrolase family 66 protein</fullName>
    </submittedName>
</protein>
<comment type="similarity">
    <text evidence="1">Belongs to the glycosyl hydrolase 66 family.</text>
</comment>
<feature type="signal peptide" evidence="3">
    <location>
        <begin position="1"/>
        <end position="22"/>
    </location>
</feature>
<dbReference type="Pfam" id="PF13199">
    <property type="entry name" value="Glyco_hydro_66"/>
    <property type="match status" value="1"/>
</dbReference>
<dbReference type="GO" id="GO:0016787">
    <property type="term" value="F:hydrolase activity"/>
    <property type="evidence" value="ECO:0007669"/>
    <property type="project" value="UniProtKB-KW"/>
</dbReference>
<dbReference type="Gene3D" id="2.60.40.10">
    <property type="entry name" value="Immunoglobulins"/>
    <property type="match status" value="1"/>
</dbReference>
<keyword evidence="2 3" id="KW-0732">Signal</keyword>
<dbReference type="PROSITE" id="PS51257">
    <property type="entry name" value="PROKAR_LIPOPROTEIN"/>
    <property type="match status" value="1"/>
</dbReference>
<evidence type="ECO:0000256" key="1">
    <source>
        <dbReference type="ARBA" id="ARBA00010837"/>
    </source>
</evidence>
<dbReference type="Proteomes" id="UP000757103">
    <property type="component" value="Unassembled WGS sequence"/>
</dbReference>
<comment type="caution">
    <text evidence="4">The sequence shown here is derived from an EMBL/GenBank/DDBJ whole genome shotgun (WGS) entry which is preliminary data.</text>
</comment>
<sequence length="591" mass="67191">MIKKIFLAYLSLSVLLSISACNRFDVENDPITYGDGYMEVQLNTDKARYTPGEAVNFTLNKPIAGASNVMVRYRHLGTTIEEAPLTSCNWTWQPPATDYQGYLVDLYSKDANGVETVYGSIAVDVSTLPDRFPRNGFLSAYGNMTSQDIADVMSNLNRHHINYVQFQDWHYKHHKPLAGTPSAPMEVWTDIINRDCYKKTVEGYIEKSHQYGMKSLFYNLAYGALADAADDGVQEEWYLFKDTKHVLKDCHELGSPFKSSIYIVNAGNEAWIDYLVQQNSDVYAVFDFDGYQIDQLGDRGETYDYYGNRVYLDQTFKHFIERMKEANPDKSLVMNAVGQYGQEYQISKAPVDFLYTEVWDHNDDRGYTIFSDIITNNDKWSNGKKTVLAAYMNYEHGRKGRSYFNTPGILMGTAAAFAWGGSILQLGEHLLCNEYFPNNNLSMRGELKIALVHYYDFLTAYQNLLREEGEWYGVDVTTTAGNVTFNQWGPVRGQVATVGKRFASCDVIQLLSYRNATHLDWCDTNADQGEPDLLENLTVSFAVKQMPKSVWVASPDVKDGIAIPLEYEYVGGKITTTLPALKYWDMIVVEY</sequence>
<dbReference type="RefSeq" id="WP_273305490.1">
    <property type="nucleotide sequence ID" value="NZ_DYUD01000011.1"/>
</dbReference>
<dbReference type="CDD" id="cd14745">
    <property type="entry name" value="GH66"/>
    <property type="match status" value="1"/>
</dbReference>
<dbReference type="AlphaFoldDB" id="A0A921SUM2"/>
<dbReference type="Gene3D" id="2.60.40.1180">
    <property type="entry name" value="Golgi alpha-mannosidase II"/>
    <property type="match status" value="1"/>
</dbReference>
<feature type="chain" id="PRO_5037044942" evidence="3">
    <location>
        <begin position="23"/>
        <end position="591"/>
    </location>
</feature>
<dbReference type="InterPro" id="IPR013780">
    <property type="entry name" value="Glyco_hydro_b"/>
</dbReference>
<keyword evidence="4" id="KW-0378">Hydrolase</keyword>
<name>A0A921SUM2_9BACT</name>
<dbReference type="Gene3D" id="3.20.20.80">
    <property type="entry name" value="Glycosidases"/>
    <property type="match status" value="1"/>
</dbReference>
<dbReference type="EMBL" id="DYUD01000011">
    <property type="protein sequence ID" value="HJG88449.1"/>
    <property type="molecule type" value="Genomic_DNA"/>
</dbReference>
<proteinExistence type="inferred from homology"/>
<organism evidence="4 5">
    <name type="scientific">Barnesiella viscericola</name>
    <dbReference type="NCBI Taxonomy" id="397865"/>
    <lineage>
        <taxon>Bacteria</taxon>
        <taxon>Pseudomonadati</taxon>
        <taxon>Bacteroidota</taxon>
        <taxon>Bacteroidia</taxon>
        <taxon>Bacteroidales</taxon>
        <taxon>Barnesiellaceae</taxon>
        <taxon>Barnesiella</taxon>
    </lineage>
</organism>
<evidence type="ECO:0000313" key="4">
    <source>
        <dbReference type="EMBL" id="HJG88449.1"/>
    </source>
</evidence>